<evidence type="ECO:0000313" key="4">
    <source>
        <dbReference type="Proteomes" id="UP000196230"/>
    </source>
</evidence>
<dbReference type="EMBL" id="SPKT01000012">
    <property type="protein sequence ID" value="TFH98975.1"/>
    <property type="molecule type" value="Genomic_DNA"/>
</dbReference>
<name>A0A1R4JQ12_9MICC</name>
<evidence type="ECO:0000313" key="2">
    <source>
        <dbReference type="EMBL" id="SJN34086.1"/>
    </source>
</evidence>
<dbReference type="InterPro" id="IPR051158">
    <property type="entry name" value="Metallophosphoesterase_sf"/>
</dbReference>
<feature type="domain" description="Calcineurin-like phosphoesterase" evidence="1">
    <location>
        <begin position="52"/>
        <end position="243"/>
    </location>
</feature>
<dbReference type="PANTHER" id="PTHR31302:SF20">
    <property type="entry name" value="CONSERVED PROTEIN"/>
    <property type="match status" value="1"/>
</dbReference>
<evidence type="ECO:0000313" key="3">
    <source>
        <dbReference type="EMBL" id="TFH98975.1"/>
    </source>
</evidence>
<dbReference type="PROSITE" id="PS51318">
    <property type="entry name" value="TAT"/>
    <property type="match status" value="1"/>
</dbReference>
<accession>A0A1R4JQ12</accession>
<evidence type="ECO:0000259" key="1">
    <source>
        <dbReference type="Pfam" id="PF00149"/>
    </source>
</evidence>
<dbReference type="Proteomes" id="UP000196230">
    <property type="component" value="Unassembled WGS sequence"/>
</dbReference>
<dbReference type="GO" id="GO:0009245">
    <property type="term" value="P:lipid A biosynthetic process"/>
    <property type="evidence" value="ECO:0007669"/>
    <property type="project" value="TreeGrafter"/>
</dbReference>
<evidence type="ECO:0000313" key="5">
    <source>
        <dbReference type="Proteomes" id="UP000297477"/>
    </source>
</evidence>
<dbReference type="InterPro" id="IPR006311">
    <property type="entry name" value="TAT_signal"/>
</dbReference>
<dbReference type="Pfam" id="PF00149">
    <property type="entry name" value="Metallophos"/>
    <property type="match status" value="1"/>
</dbReference>
<organism evidence="2 4">
    <name type="scientific">Micrococcus lylae</name>
    <dbReference type="NCBI Taxonomy" id="1273"/>
    <lineage>
        <taxon>Bacteria</taxon>
        <taxon>Bacillati</taxon>
        <taxon>Actinomycetota</taxon>
        <taxon>Actinomycetes</taxon>
        <taxon>Micrococcales</taxon>
        <taxon>Micrococcaceae</taxon>
        <taxon>Micrococcus</taxon>
    </lineage>
</organism>
<dbReference type="InterPro" id="IPR004843">
    <property type="entry name" value="Calcineurin-like_PHP"/>
</dbReference>
<dbReference type="GO" id="GO:0016020">
    <property type="term" value="C:membrane"/>
    <property type="evidence" value="ECO:0007669"/>
    <property type="project" value="GOC"/>
</dbReference>
<gene>
    <name evidence="3" type="ORF">E4A49_07140</name>
    <name evidence="2" type="ORF">FM125_09880</name>
</gene>
<dbReference type="Gene3D" id="3.60.21.10">
    <property type="match status" value="1"/>
</dbReference>
<dbReference type="GO" id="GO:0008758">
    <property type="term" value="F:UDP-2,3-diacylglucosamine hydrolase activity"/>
    <property type="evidence" value="ECO:0007669"/>
    <property type="project" value="TreeGrafter"/>
</dbReference>
<dbReference type="RefSeq" id="WP_067191726.1">
    <property type="nucleotide sequence ID" value="NZ_FUKP01000066.1"/>
</dbReference>
<dbReference type="AlphaFoldDB" id="A0A1R4JQ12"/>
<dbReference type="OrthoDB" id="9780884at2"/>
<proteinExistence type="predicted"/>
<dbReference type="InterPro" id="IPR029052">
    <property type="entry name" value="Metallo-depent_PP-like"/>
</dbReference>
<protein>
    <submittedName>
        <fullName evidence="3">Metallophosphoesterase</fullName>
    </submittedName>
    <submittedName>
        <fullName evidence="2">Putative secreted protein</fullName>
    </submittedName>
</protein>
<dbReference type="SUPFAM" id="SSF56300">
    <property type="entry name" value="Metallo-dependent phosphatases"/>
    <property type="match status" value="1"/>
</dbReference>
<keyword evidence="5" id="KW-1185">Reference proteome</keyword>
<dbReference type="PANTHER" id="PTHR31302">
    <property type="entry name" value="TRANSMEMBRANE PROTEIN WITH METALLOPHOSPHOESTERASE DOMAIN-RELATED"/>
    <property type="match status" value="1"/>
</dbReference>
<sequence>MAPSRPVRAALTAGAAAAGLGAAGAAWGLAEASAYRISRHTVPALPADAAPLRVLHLSDIHLLPFHRRKLAWLQTLADLEPDLVVNTGDNIASDHSIAPLLDALGRLLDVPGVFVPGSNDYFAPKPANPFRYFAGPSKPLKHQPRRLQTEDLFRAFRSRGWVDLTNRSATLTAGGDGAAVEILAGGTDDPHLGFDDWRGFTAPTRAPREQILTLGVTHAPYRRVLDAMVADGADLVLAGHTHGGQVCLPFYGALVTNCDLPRAQASGLSSWTAAGRTVPLEVSAGIGAAPAMPVRVACRPEAVVLDLVPRA</sequence>
<dbReference type="Proteomes" id="UP000297477">
    <property type="component" value="Unassembled WGS sequence"/>
</dbReference>
<reference evidence="3 5" key="2">
    <citation type="submission" date="2019-03" db="EMBL/GenBank/DDBJ databases">
        <title>Reclassification of Micrococcus aloeverae and Micrococcus yunnanensis as later heterotypic synonyms of Micrococcus luteus.</title>
        <authorList>
            <person name="Huang C.-H."/>
        </authorList>
    </citation>
    <scope>NUCLEOTIDE SEQUENCE [LARGE SCALE GENOMIC DNA]</scope>
    <source>
        <strain evidence="3 5">BCRC 12151</strain>
    </source>
</reference>
<dbReference type="EMBL" id="FUKP01000066">
    <property type="protein sequence ID" value="SJN34086.1"/>
    <property type="molecule type" value="Genomic_DNA"/>
</dbReference>
<reference evidence="2 4" key="1">
    <citation type="submission" date="2017-02" db="EMBL/GenBank/DDBJ databases">
        <authorList>
            <person name="Peterson S.W."/>
        </authorList>
    </citation>
    <scope>NUCLEOTIDE SEQUENCE [LARGE SCALE GENOMIC DNA]</scope>
    <source>
        <strain evidence="2 4">2B3F</strain>
    </source>
</reference>